<feature type="transmembrane region" description="Helical" evidence="2">
    <location>
        <begin position="108"/>
        <end position="126"/>
    </location>
</feature>
<evidence type="ECO:0000256" key="1">
    <source>
        <dbReference type="SAM" id="Coils"/>
    </source>
</evidence>
<feature type="transmembrane region" description="Helical" evidence="2">
    <location>
        <begin position="20"/>
        <end position="39"/>
    </location>
</feature>
<protein>
    <recommendedName>
        <fullName evidence="7">Diguanylate cyclase</fullName>
    </recommendedName>
</protein>
<feature type="transmembrane region" description="Helical" evidence="2">
    <location>
        <begin position="177"/>
        <end position="198"/>
    </location>
</feature>
<dbReference type="Pfam" id="PF00990">
    <property type="entry name" value="GGDEF"/>
    <property type="match status" value="1"/>
</dbReference>
<feature type="coiled-coil region" evidence="1">
    <location>
        <begin position="327"/>
        <end position="388"/>
    </location>
</feature>
<dbReference type="InterPro" id="IPR001633">
    <property type="entry name" value="EAL_dom"/>
</dbReference>
<dbReference type="SUPFAM" id="SSF141868">
    <property type="entry name" value="EAL domain-like"/>
    <property type="match status" value="1"/>
</dbReference>
<dbReference type="PROSITE" id="PS50887">
    <property type="entry name" value="GGDEF"/>
    <property type="match status" value="1"/>
</dbReference>
<dbReference type="PANTHER" id="PTHR44757:SF2">
    <property type="entry name" value="BIOFILM ARCHITECTURE MAINTENANCE PROTEIN MBAA"/>
    <property type="match status" value="1"/>
</dbReference>
<evidence type="ECO:0000259" key="3">
    <source>
        <dbReference type="PROSITE" id="PS50883"/>
    </source>
</evidence>
<dbReference type="InterPro" id="IPR000160">
    <property type="entry name" value="GGDEF_dom"/>
</dbReference>
<dbReference type="InterPro" id="IPR035919">
    <property type="entry name" value="EAL_sf"/>
</dbReference>
<dbReference type="SMART" id="SM00052">
    <property type="entry name" value="EAL"/>
    <property type="match status" value="1"/>
</dbReference>
<dbReference type="PATRIC" id="fig|1242965.3.peg.231"/>
<dbReference type="EMBL" id="ANNJ01000002">
    <property type="protein sequence ID" value="ERJ32672.1"/>
    <property type="molecule type" value="Genomic_DNA"/>
</dbReference>
<feature type="transmembrane region" description="Helical" evidence="2">
    <location>
        <begin position="45"/>
        <end position="62"/>
    </location>
</feature>
<reference evidence="5 6" key="1">
    <citation type="journal article" date="2013" name="BMC Genomics">
        <title>Comparative genomics of Campylobacter concisus isolates reveals genetic diversity and provides insights into disease association.</title>
        <authorList>
            <person name="Deshpande N.P."/>
            <person name="Kaakoush N.O."/>
            <person name="Wilkins M.R."/>
            <person name="Mitchell H.M."/>
        </authorList>
    </citation>
    <scope>NUCLEOTIDE SEQUENCE [LARGE SCALE GENOMIC DNA]</scope>
    <source>
        <strain evidence="5 6">UNSW2</strain>
    </source>
</reference>
<evidence type="ECO:0000259" key="4">
    <source>
        <dbReference type="PROSITE" id="PS50887"/>
    </source>
</evidence>
<dbReference type="RefSeq" id="WP_021092116.1">
    <property type="nucleotide sequence ID" value="NZ_ANNJ01000002.1"/>
</dbReference>
<dbReference type="CDD" id="cd01949">
    <property type="entry name" value="GGDEF"/>
    <property type="match status" value="1"/>
</dbReference>
<dbReference type="SMART" id="SM00267">
    <property type="entry name" value="GGDEF"/>
    <property type="match status" value="1"/>
</dbReference>
<evidence type="ECO:0008006" key="7">
    <source>
        <dbReference type="Google" id="ProtNLM"/>
    </source>
</evidence>
<dbReference type="Proteomes" id="UP000016625">
    <property type="component" value="Unassembled WGS sequence"/>
</dbReference>
<feature type="transmembrane region" description="Helical" evidence="2">
    <location>
        <begin position="295"/>
        <end position="315"/>
    </location>
</feature>
<evidence type="ECO:0000313" key="6">
    <source>
        <dbReference type="Proteomes" id="UP000016625"/>
    </source>
</evidence>
<dbReference type="SUPFAM" id="SSF55073">
    <property type="entry name" value="Nucleotide cyclase"/>
    <property type="match status" value="1"/>
</dbReference>
<feature type="transmembrane region" description="Helical" evidence="2">
    <location>
        <begin position="210"/>
        <end position="228"/>
    </location>
</feature>
<sequence>MERNIFFTSNSSLIVRQKQIFYAVIALFIFSQFAGILNYKIFENLLIFLGFVFVVLGIYISMNRSKLKVIHWLAVCFGVFIWAIIDAIRSVNEDFFLRSKEQISYLDFFDLLPMFLLLVAVGIFFINKIKALPKRKWKQILSDSFNVFLLVCILTYCMVGDIGYLKEFILSKNINNIVFSLAFFINLLILFITLSEIFTSTTFGLKYSGFYFIVGSVIFTLLNLYVFYNGFLFNDFKVRFHSLYLVPFIILMVGSFYLKGKNKDINMENVGVGIVSRLIPMTSACLLLIKGDIDATSDLLALVVIVIGAILGYYCRASNESDEAYEAERLLHDIKNKEKRNKMVELEIMNLSLENVSEKDYLTSFDNRDSLLNKLDEMCKAIEEEQEIVVYYINISRFKNINTSYGHGIGDKILKIVAKRIREACNRQEFIARIGADEFIVLSNMEENSHTKRMKFGLELREMIEKSMQVDKYHFYLKSIIGIYVVNRKNITEPRDIIKRADMAMYYAKNNPALNPMVYNKDIDRETYRNSAIEIALKGANLQEDFEIYFQPIVDMENQKISCAEALLRWHSKEFGLKEAGEFMEIASLNSEILNEICTLAVLKSIEQVVSWRQKGIKIPKISINVDQIQSTSEKFVSAFILALNSHHLNPKQFELEFSEDIWKNDQETLDKIFSLLEKNSIDVCIDDFGSGYTSFVYIRKYKIDRIKIANDFVAQSVINKKDMQVVAAIINIAKSMKLKVTAKGVESHEIKELLKELNCNEMQGYFLSRPMSAEEFENSLRQNSHMVADI</sequence>
<dbReference type="InterPro" id="IPR043128">
    <property type="entry name" value="Rev_trsase/Diguanyl_cyclase"/>
</dbReference>
<gene>
    <name evidence="5" type="ORF">UNSW2_793</name>
</gene>
<dbReference type="PROSITE" id="PS50883">
    <property type="entry name" value="EAL"/>
    <property type="match status" value="1"/>
</dbReference>
<evidence type="ECO:0000313" key="5">
    <source>
        <dbReference type="EMBL" id="ERJ32672.1"/>
    </source>
</evidence>
<dbReference type="Gene3D" id="3.20.20.450">
    <property type="entry name" value="EAL domain"/>
    <property type="match status" value="1"/>
</dbReference>
<feature type="transmembrane region" description="Helical" evidence="2">
    <location>
        <begin position="69"/>
        <end position="88"/>
    </location>
</feature>
<dbReference type="AlphaFoldDB" id="U2FPL4"/>
<dbReference type="PANTHER" id="PTHR44757">
    <property type="entry name" value="DIGUANYLATE CYCLASE DGCP"/>
    <property type="match status" value="1"/>
</dbReference>
<feature type="domain" description="GGDEF" evidence="4">
    <location>
        <begin position="386"/>
        <end position="522"/>
    </location>
</feature>
<proteinExistence type="predicted"/>
<feature type="transmembrane region" description="Helical" evidence="2">
    <location>
        <begin position="240"/>
        <end position="258"/>
    </location>
</feature>
<name>U2FPL4_9BACT</name>
<keyword evidence="1" id="KW-0175">Coiled coil</keyword>
<feature type="transmembrane region" description="Helical" evidence="2">
    <location>
        <begin position="147"/>
        <end position="165"/>
    </location>
</feature>
<dbReference type="NCBIfam" id="TIGR00254">
    <property type="entry name" value="GGDEF"/>
    <property type="match status" value="1"/>
</dbReference>
<keyword evidence="2" id="KW-1133">Transmembrane helix</keyword>
<dbReference type="InterPro" id="IPR052155">
    <property type="entry name" value="Biofilm_reg_signaling"/>
</dbReference>
<dbReference type="Pfam" id="PF00563">
    <property type="entry name" value="EAL"/>
    <property type="match status" value="1"/>
</dbReference>
<accession>U2FPL4</accession>
<keyword evidence="2" id="KW-0472">Membrane</keyword>
<dbReference type="CDD" id="cd01948">
    <property type="entry name" value="EAL"/>
    <property type="match status" value="1"/>
</dbReference>
<dbReference type="Gene3D" id="3.30.70.270">
    <property type="match status" value="1"/>
</dbReference>
<keyword evidence="2" id="KW-0812">Transmembrane</keyword>
<evidence type="ECO:0000256" key="2">
    <source>
        <dbReference type="SAM" id="Phobius"/>
    </source>
</evidence>
<comment type="caution">
    <text evidence="5">The sequence shown here is derived from an EMBL/GenBank/DDBJ whole genome shotgun (WGS) entry which is preliminary data.</text>
</comment>
<feature type="domain" description="EAL" evidence="3">
    <location>
        <begin position="530"/>
        <end position="785"/>
    </location>
</feature>
<organism evidence="5 6">
    <name type="scientific">Campylobacter concisus UNSW2</name>
    <dbReference type="NCBI Taxonomy" id="1242965"/>
    <lineage>
        <taxon>Bacteria</taxon>
        <taxon>Pseudomonadati</taxon>
        <taxon>Campylobacterota</taxon>
        <taxon>Epsilonproteobacteria</taxon>
        <taxon>Campylobacterales</taxon>
        <taxon>Campylobacteraceae</taxon>
        <taxon>Campylobacter</taxon>
    </lineage>
</organism>
<dbReference type="InterPro" id="IPR029787">
    <property type="entry name" value="Nucleotide_cyclase"/>
</dbReference>